<accession>A0ABN2XAI9</accession>
<evidence type="ECO:0000313" key="1">
    <source>
        <dbReference type="EMBL" id="GAA2107781.1"/>
    </source>
</evidence>
<protein>
    <submittedName>
        <fullName evidence="1">Uncharacterized protein</fullName>
    </submittedName>
</protein>
<organism evidence="1 2">
    <name type="scientific">Streptomyces synnematoformans</name>
    <dbReference type="NCBI Taxonomy" id="415721"/>
    <lineage>
        <taxon>Bacteria</taxon>
        <taxon>Bacillati</taxon>
        <taxon>Actinomycetota</taxon>
        <taxon>Actinomycetes</taxon>
        <taxon>Kitasatosporales</taxon>
        <taxon>Streptomycetaceae</taxon>
        <taxon>Streptomyces</taxon>
    </lineage>
</organism>
<name>A0ABN2XAI9_9ACTN</name>
<dbReference type="RefSeq" id="WP_344287032.1">
    <property type="nucleotide sequence ID" value="NZ_BAAAPF010000003.1"/>
</dbReference>
<dbReference type="Proteomes" id="UP001500443">
    <property type="component" value="Unassembled WGS sequence"/>
</dbReference>
<evidence type="ECO:0000313" key="2">
    <source>
        <dbReference type="Proteomes" id="UP001500443"/>
    </source>
</evidence>
<keyword evidence="2" id="KW-1185">Reference proteome</keyword>
<comment type="caution">
    <text evidence="1">The sequence shown here is derived from an EMBL/GenBank/DDBJ whole genome shotgun (WGS) entry which is preliminary data.</text>
</comment>
<reference evidence="1 2" key="1">
    <citation type="journal article" date="2019" name="Int. J. Syst. Evol. Microbiol.">
        <title>The Global Catalogue of Microorganisms (GCM) 10K type strain sequencing project: providing services to taxonomists for standard genome sequencing and annotation.</title>
        <authorList>
            <consortium name="The Broad Institute Genomics Platform"/>
            <consortium name="The Broad Institute Genome Sequencing Center for Infectious Disease"/>
            <person name="Wu L."/>
            <person name="Ma J."/>
        </authorList>
    </citation>
    <scope>NUCLEOTIDE SEQUENCE [LARGE SCALE GENOMIC DNA]</scope>
    <source>
        <strain evidence="1 2">JCM 15481</strain>
    </source>
</reference>
<sequence>MTTRPGITTDQTRALTLIQAADWLRDAHARGMSMQEIGSALRNTADEADPMVASLARDGLGLDEIATMLAAPMPQHEAAPLPAHDNLYICPLALQIESPTHGGFDTCCDRPDLHVPVPTGPGTDALSRALDALSAPTGDSGADGDDAFQPGEPRVQVGWYCWRCRGMNTQACRSDCVPVYVPREWATEMEAEIARRENGDDEDDDPQPGESLVPRVLLDAIEEREAEDRDAEAQLAAMPDGACAGSVPLRAELSPTALLADEDAGSIPETEALHGGRRLNAPASPAGALRDQIAKALIDWADRTAPPAGSTRLPDTVRTNAYSRAGAVLPVVEQHTARLREELQQAQAVLAPVRNAAPDPALRTRVAHLIATFTQGRDGWTSTDLAEHLAPAIEVGRAALLDRVEKSHAELARASALHADTERRLRAARFVEQHWRDRFTNRTAGRILPAAAAHALALVRAALDGQSDPGELGLDDHVHDAFRAALGTPQGA</sequence>
<proteinExistence type="predicted"/>
<dbReference type="EMBL" id="BAAAPF010000003">
    <property type="protein sequence ID" value="GAA2107781.1"/>
    <property type="molecule type" value="Genomic_DNA"/>
</dbReference>
<gene>
    <name evidence="1" type="ORF">GCM10009802_03130</name>
</gene>